<dbReference type="Proteomes" id="UP000794436">
    <property type="component" value="Unassembled WGS sequence"/>
</dbReference>
<name>A0A8K1FLN1_PYTOL</name>
<accession>A0A8K1FLN1</accession>
<dbReference type="PANTHER" id="PTHR12475">
    <property type="match status" value="1"/>
</dbReference>
<sequence length="217" mass="25170">MIPRNLWHMASGLVRRKITKPEPGALYLYPSVWRSRAGLKDCNFGDKLTENAFLRHMELSVWYACGSMGLLHACARNRWYFVFGSQGVRVFKDIKAFQAYEVHSRVIYWDDDWQFLLAQFKCPETGELYAEGMSRVMLRQGRERVNPRLLHEDIGLPNLVDKEEVPELVQKFLAWDAVADKSMKRTADMNAIRYANRKGPAVLSAYSMNLPFAMKQE</sequence>
<evidence type="ECO:0000313" key="2">
    <source>
        <dbReference type="Proteomes" id="UP000794436"/>
    </source>
</evidence>
<proteinExistence type="predicted"/>
<dbReference type="Pfam" id="PF13279">
    <property type="entry name" value="4HBT_2"/>
    <property type="match status" value="1"/>
</dbReference>
<reference evidence="1" key="1">
    <citation type="submission" date="2019-03" db="EMBL/GenBank/DDBJ databases">
        <title>Long read genome sequence of the mycoparasitic Pythium oligandrum ATCC 38472 isolated from sugarbeet rhizosphere.</title>
        <authorList>
            <person name="Gaulin E."/>
        </authorList>
    </citation>
    <scope>NUCLEOTIDE SEQUENCE</scope>
    <source>
        <strain evidence="1">ATCC 38472_TT</strain>
    </source>
</reference>
<organism evidence="1 2">
    <name type="scientific">Pythium oligandrum</name>
    <name type="common">Mycoparasitic fungus</name>
    <dbReference type="NCBI Taxonomy" id="41045"/>
    <lineage>
        <taxon>Eukaryota</taxon>
        <taxon>Sar</taxon>
        <taxon>Stramenopiles</taxon>
        <taxon>Oomycota</taxon>
        <taxon>Peronosporomycetes</taxon>
        <taxon>Pythiales</taxon>
        <taxon>Pythiaceae</taxon>
        <taxon>Pythium</taxon>
    </lineage>
</organism>
<dbReference type="InterPro" id="IPR051490">
    <property type="entry name" value="THEM6_lcsJ_thioesterase"/>
</dbReference>
<dbReference type="AlphaFoldDB" id="A0A8K1FLN1"/>
<comment type="caution">
    <text evidence="1">The sequence shown here is derived from an EMBL/GenBank/DDBJ whole genome shotgun (WGS) entry which is preliminary data.</text>
</comment>
<dbReference type="EMBL" id="SPLM01000042">
    <property type="protein sequence ID" value="TMW64007.1"/>
    <property type="molecule type" value="Genomic_DNA"/>
</dbReference>
<gene>
    <name evidence="1" type="ORF">Poli38472_014712</name>
</gene>
<dbReference type="SUPFAM" id="SSF54637">
    <property type="entry name" value="Thioesterase/thiol ester dehydrase-isomerase"/>
    <property type="match status" value="1"/>
</dbReference>
<dbReference type="PANTHER" id="PTHR12475:SF4">
    <property type="entry name" value="PROTEIN THEM6"/>
    <property type="match status" value="1"/>
</dbReference>
<dbReference type="OrthoDB" id="265761at2759"/>
<evidence type="ECO:0000313" key="1">
    <source>
        <dbReference type="EMBL" id="TMW64007.1"/>
    </source>
</evidence>
<keyword evidence="2" id="KW-1185">Reference proteome</keyword>
<dbReference type="InterPro" id="IPR029069">
    <property type="entry name" value="HotDog_dom_sf"/>
</dbReference>
<protein>
    <submittedName>
        <fullName evidence="1">Uncharacterized protein</fullName>
    </submittedName>
</protein>